<dbReference type="PANTHER" id="PTHR23421">
    <property type="entry name" value="BETA-GALACTOSIDASE RELATED"/>
    <property type="match status" value="1"/>
</dbReference>
<dbReference type="InterPro" id="IPR043159">
    <property type="entry name" value="Lectin_gal-bd_sf"/>
</dbReference>
<dbReference type="InterPro" id="IPR041392">
    <property type="entry name" value="GHD"/>
</dbReference>
<comment type="catalytic activity">
    <reaction evidence="1 11">
        <text>Hydrolysis of terminal non-reducing beta-D-galactose residues in beta-D-galactosides.</text>
        <dbReference type="EC" id="3.2.1.23"/>
    </reaction>
</comment>
<dbReference type="SUPFAM" id="SSF51445">
    <property type="entry name" value="(Trans)glycosidases"/>
    <property type="match status" value="1"/>
</dbReference>
<dbReference type="Proteomes" id="UP001151532">
    <property type="component" value="Chromosome 1"/>
</dbReference>
<keyword evidence="16" id="KW-1185">Reference proteome</keyword>
<accession>A0A9Q0YX82</accession>
<evidence type="ECO:0000256" key="7">
    <source>
        <dbReference type="ARBA" id="ARBA00022729"/>
    </source>
</evidence>
<keyword evidence="10 11" id="KW-0326">Glycosidase</keyword>
<comment type="subcellular location">
    <subcellularLocation>
        <location evidence="2">Secreted</location>
        <location evidence="2">Extracellular space</location>
        <location evidence="2">Apoplast</location>
    </subcellularLocation>
</comment>
<dbReference type="OrthoDB" id="1657402at2759"/>
<keyword evidence="8 11" id="KW-0378">Hydrolase</keyword>
<dbReference type="Pfam" id="PF02140">
    <property type="entry name" value="SUEL_Lectin"/>
    <property type="match status" value="1"/>
</dbReference>
<dbReference type="FunFam" id="3.20.20.80:FF:000098">
    <property type="entry name" value="Beta-galactosidase"/>
    <property type="match status" value="1"/>
</dbReference>
<dbReference type="Pfam" id="PF01301">
    <property type="entry name" value="Glyco_hydro_35"/>
    <property type="match status" value="1"/>
</dbReference>
<evidence type="ECO:0000256" key="3">
    <source>
        <dbReference type="ARBA" id="ARBA00009809"/>
    </source>
</evidence>
<evidence type="ECO:0000256" key="11">
    <source>
        <dbReference type="RuleBase" id="RU000675"/>
    </source>
</evidence>
<sequence length="768" mass="84995">MHPSKILLAALLLSTLALSATSSKVTYDGRAIIIDGKHKLLMWPDLIKKSKEGGLDAIETYVFWDSHEPARREYDFSGNLDLIRFLKTVQDEGLYAVLRIGPYVCAEWNYGGFPVWLHNMPGVQMRTANDVFMNEMKNFTTLIVNMVKQENLFASQGGPVILAQIENEYGNVMSSYGDEGKAYVEWCANMAQSLHIGVPWIMCQQSDAPEPMINTCNGWYCDQFTPNRPTIPKMWTENWTGWFKSWGGKDPHRTAEDLAFAVARFYQLGGTFQNYYMYHGGTNFGRTAGGPYITTSYDYDAPLDEYGNLNQPKWGHLKELHDVLHSMEDTVTRGNISSVDFGNSVSGTIYSTEKGSSCFFANTDSKNDTTINFQGIDYKVPAWSVSILPDCENVVYNTAKVSAQTSVMVKKTNVAEDEPAALSCVNLKEDDPVWGDNMTLRIAGSGQILHVFVNGEFLGSQWAKYGVFDYVFEQQIKLNKGKNIITLLSATVGFANYGSNFDLTQAGVRGPVELVGYHDDEIVIKDLSSHKWSYKVGLEGLYQELFSSDSSKWQQDNYPTNQMFTWYKSSFKAPLGTDPVVVDLIGLGKGLAWVNGNSIGRYWPSFIAEDGCSLDPCDYRGSYDNNKCVTNCGKPTQRWYHVPRSFLNSEGDNTLVLFEEFGGDPASVNFQTIAIGSACVSAEENKKIELSCQGRPISAIKFASFGNPLGTCGSFSSGTCEASNDAISIVEKACVGQESCTIDVSEDTFGSTTCGDDVIKTLAVEAIC</sequence>
<evidence type="ECO:0000256" key="8">
    <source>
        <dbReference type="ARBA" id="ARBA00022801"/>
    </source>
</evidence>
<dbReference type="AlphaFoldDB" id="A0A9Q0YX82"/>
<evidence type="ECO:0000256" key="9">
    <source>
        <dbReference type="ARBA" id="ARBA00023180"/>
    </source>
</evidence>
<comment type="similarity">
    <text evidence="3 12">Belongs to the glycosyl hydrolase 35 family.</text>
</comment>
<organism evidence="15 16">
    <name type="scientific">Salix purpurea</name>
    <name type="common">Purple osier willow</name>
    <dbReference type="NCBI Taxonomy" id="77065"/>
    <lineage>
        <taxon>Eukaryota</taxon>
        <taxon>Viridiplantae</taxon>
        <taxon>Streptophyta</taxon>
        <taxon>Embryophyta</taxon>
        <taxon>Tracheophyta</taxon>
        <taxon>Spermatophyta</taxon>
        <taxon>Magnoliopsida</taxon>
        <taxon>eudicotyledons</taxon>
        <taxon>Gunneridae</taxon>
        <taxon>Pentapetalae</taxon>
        <taxon>rosids</taxon>
        <taxon>fabids</taxon>
        <taxon>Malpighiales</taxon>
        <taxon>Salicaceae</taxon>
        <taxon>Saliceae</taxon>
        <taxon>Salix</taxon>
    </lineage>
</organism>
<name>A0A9Q0YX82_SALPP</name>
<evidence type="ECO:0000313" key="15">
    <source>
        <dbReference type="EMBL" id="KAJ6713277.1"/>
    </source>
</evidence>
<evidence type="ECO:0000259" key="14">
    <source>
        <dbReference type="PROSITE" id="PS50228"/>
    </source>
</evidence>
<dbReference type="EMBL" id="JAPFFK010000015">
    <property type="protein sequence ID" value="KAJ6713277.1"/>
    <property type="molecule type" value="Genomic_DNA"/>
</dbReference>
<dbReference type="SUPFAM" id="SSF49785">
    <property type="entry name" value="Galactose-binding domain-like"/>
    <property type="match status" value="2"/>
</dbReference>
<dbReference type="GO" id="GO:0048046">
    <property type="term" value="C:apoplast"/>
    <property type="evidence" value="ECO:0007669"/>
    <property type="project" value="UniProtKB-SubCell"/>
</dbReference>
<evidence type="ECO:0000256" key="13">
    <source>
        <dbReference type="SAM" id="SignalP"/>
    </source>
</evidence>
<dbReference type="GO" id="GO:0005975">
    <property type="term" value="P:carbohydrate metabolic process"/>
    <property type="evidence" value="ECO:0007669"/>
    <property type="project" value="InterPro"/>
</dbReference>
<dbReference type="PROSITE" id="PS50228">
    <property type="entry name" value="SUEL_LECTIN"/>
    <property type="match status" value="1"/>
</dbReference>
<feature type="chain" id="PRO_5040475948" description="Beta-galactosidase" evidence="13">
    <location>
        <begin position="23"/>
        <end position="768"/>
    </location>
</feature>
<evidence type="ECO:0000313" key="16">
    <source>
        <dbReference type="Proteomes" id="UP001151532"/>
    </source>
</evidence>
<comment type="caution">
    <text evidence="15">The sequence shown here is derived from an EMBL/GenBank/DDBJ whole genome shotgun (WGS) entry which is preliminary data.</text>
</comment>
<reference evidence="15" key="1">
    <citation type="submission" date="2022-11" db="EMBL/GenBank/DDBJ databases">
        <authorList>
            <person name="Hyden B.L."/>
            <person name="Feng K."/>
            <person name="Yates T."/>
            <person name="Jawdy S."/>
            <person name="Smart L.B."/>
            <person name="Muchero W."/>
        </authorList>
    </citation>
    <scope>NUCLEOTIDE SEQUENCE</scope>
    <source>
        <tissue evidence="15">Shoot tip</tissue>
    </source>
</reference>
<dbReference type="Gene3D" id="2.60.120.740">
    <property type="match status" value="1"/>
</dbReference>
<dbReference type="PROSITE" id="PS01182">
    <property type="entry name" value="GLYCOSYL_HYDROL_F35"/>
    <property type="match status" value="1"/>
</dbReference>
<proteinExistence type="inferred from homology"/>
<dbReference type="InterPro" id="IPR048913">
    <property type="entry name" value="BetaGal_gal-bd"/>
</dbReference>
<dbReference type="CDD" id="cd22842">
    <property type="entry name" value="Gal_Rha_Lectin_BGal"/>
    <property type="match status" value="1"/>
</dbReference>
<evidence type="ECO:0000256" key="10">
    <source>
        <dbReference type="ARBA" id="ARBA00023295"/>
    </source>
</evidence>
<dbReference type="Pfam" id="PF17834">
    <property type="entry name" value="GHD"/>
    <property type="match status" value="1"/>
</dbReference>
<dbReference type="InterPro" id="IPR019801">
    <property type="entry name" value="Glyco_hydro_35_CS"/>
</dbReference>
<dbReference type="FunFam" id="2.60.120.260:FF:000142">
    <property type="entry name" value="Beta-galactosidase"/>
    <property type="match status" value="1"/>
</dbReference>
<dbReference type="InterPro" id="IPR017853">
    <property type="entry name" value="GH"/>
</dbReference>
<dbReference type="Gene3D" id="3.20.20.80">
    <property type="entry name" value="Glycosidases"/>
    <property type="match status" value="1"/>
</dbReference>
<keyword evidence="5" id="KW-0052">Apoplast</keyword>
<dbReference type="InterPro" id="IPR000922">
    <property type="entry name" value="Lectin_gal-bd_dom"/>
</dbReference>
<evidence type="ECO:0000256" key="5">
    <source>
        <dbReference type="ARBA" id="ARBA00022523"/>
    </source>
</evidence>
<evidence type="ECO:0000256" key="4">
    <source>
        <dbReference type="ARBA" id="ARBA00012756"/>
    </source>
</evidence>
<keyword evidence="6" id="KW-0964">Secreted</keyword>
<gene>
    <name evidence="15" type="ORF">OIU79_009301</name>
</gene>
<evidence type="ECO:0000256" key="6">
    <source>
        <dbReference type="ARBA" id="ARBA00022525"/>
    </source>
</evidence>
<evidence type="ECO:0000256" key="2">
    <source>
        <dbReference type="ARBA" id="ARBA00004271"/>
    </source>
</evidence>
<dbReference type="InterPro" id="IPR031330">
    <property type="entry name" value="Gly_Hdrlase_35_cat"/>
</dbReference>
<dbReference type="Pfam" id="PF21467">
    <property type="entry name" value="BetaGal_gal-bd"/>
    <property type="match status" value="1"/>
</dbReference>
<dbReference type="EC" id="3.2.1.23" evidence="4 11"/>
<protein>
    <recommendedName>
        <fullName evidence="4 11">Beta-galactosidase</fullName>
        <ecNumber evidence="4 11">3.2.1.23</ecNumber>
    </recommendedName>
</protein>
<dbReference type="InterPro" id="IPR008979">
    <property type="entry name" value="Galactose-bd-like_sf"/>
</dbReference>
<dbReference type="InterPro" id="IPR001944">
    <property type="entry name" value="Glycoside_Hdrlase_35"/>
</dbReference>
<dbReference type="GO" id="GO:0030246">
    <property type="term" value="F:carbohydrate binding"/>
    <property type="evidence" value="ECO:0007669"/>
    <property type="project" value="InterPro"/>
</dbReference>
<keyword evidence="7 13" id="KW-0732">Signal</keyword>
<feature type="domain" description="SUEL-type lectin" evidence="14">
    <location>
        <begin position="682"/>
        <end position="768"/>
    </location>
</feature>
<feature type="signal peptide" evidence="13">
    <location>
        <begin position="1"/>
        <end position="22"/>
    </location>
</feature>
<dbReference type="GO" id="GO:0004565">
    <property type="term" value="F:beta-galactosidase activity"/>
    <property type="evidence" value="ECO:0007669"/>
    <property type="project" value="UniProtKB-EC"/>
</dbReference>
<dbReference type="PRINTS" id="PR00742">
    <property type="entry name" value="GLHYDRLASE35"/>
</dbReference>
<dbReference type="Gene3D" id="2.60.120.260">
    <property type="entry name" value="Galactose-binding domain-like"/>
    <property type="match status" value="1"/>
</dbReference>
<reference evidence="15" key="2">
    <citation type="journal article" date="2023" name="Int. J. Mol. Sci.">
        <title>De Novo Assembly and Annotation of 11 Diverse Shrub Willow (Salix) Genomes Reveals Novel Gene Organization in Sex-Linked Regions.</title>
        <authorList>
            <person name="Hyden B."/>
            <person name="Feng K."/>
            <person name="Yates T.B."/>
            <person name="Jawdy S."/>
            <person name="Cereghino C."/>
            <person name="Smart L.B."/>
            <person name="Muchero W."/>
        </authorList>
    </citation>
    <scope>NUCLEOTIDE SEQUENCE</scope>
    <source>
        <tissue evidence="15">Shoot tip</tissue>
    </source>
</reference>
<evidence type="ECO:0000256" key="1">
    <source>
        <dbReference type="ARBA" id="ARBA00001412"/>
    </source>
</evidence>
<keyword evidence="9" id="KW-0325">Glycoprotein</keyword>
<evidence type="ECO:0000256" key="12">
    <source>
        <dbReference type="RuleBase" id="RU003679"/>
    </source>
</evidence>